<evidence type="ECO:0000259" key="4">
    <source>
        <dbReference type="PROSITE" id="PS50987"/>
    </source>
</evidence>
<keyword evidence="3" id="KW-0804">Transcription</keyword>
<dbReference type="RefSeq" id="WP_175225442.1">
    <property type="nucleotide sequence ID" value="NZ_CADIKH010000004.1"/>
</dbReference>
<dbReference type="InterPro" id="IPR036390">
    <property type="entry name" value="WH_DNA-bd_sf"/>
</dbReference>
<dbReference type="CDD" id="cd00090">
    <property type="entry name" value="HTH_ARSR"/>
    <property type="match status" value="1"/>
</dbReference>
<feature type="domain" description="HTH arsR-type" evidence="4">
    <location>
        <begin position="1"/>
        <end position="103"/>
    </location>
</feature>
<dbReference type="Proteomes" id="UP000494363">
    <property type="component" value="Unassembled WGS sequence"/>
</dbReference>
<keyword evidence="1" id="KW-0805">Transcription regulation</keyword>
<name>A0A6J5D9Y1_9BURK</name>
<evidence type="ECO:0000256" key="3">
    <source>
        <dbReference type="ARBA" id="ARBA00023163"/>
    </source>
</evidence>
<keyword evidence="2" id="KW-0238">DNA-binding</keyword>
<dbReference type="GO" id="GO:0003677">
    <property type="term" value="F:DNA binding"/>
    <property type="evidence" value="ECO:0007669"/>
    <property type="project" value="UniProtKB-KW"/>
</dbReference>
<dbReference type="InterPro" id="IPR001845">
    <property type="entry name" value="HTH_ArsR_DNA-bd_dom"/>
</dbReference>
<dbReference type="InterPro" id="IPR011991">
    <property type="entry name" value="ArsR-like_HTH"/>
</dbReference>
<organism evidence="5 6">
    <name type="scientific">Paraburkholderia humisilvae</name>
    <dbReference type="NCBI Taxonomy" id="627669"/>
    <lineage>
        <taxon>Bacteria</taxon>
        <taxon>Pseudomonadati</taxon>
        <taxon>Pseudomonadota</taxon>
        <taxon>Betaproteobacteria</taxon>
        <taxon>Burkholderiales</taxon>
        <taxon>Burkholderiaceae</taxon>
        <taxon>Paraburkholderia</taxon>
    </lineage>
</organism>
<evidence type="ECO:0000256" key="2">
    <source>
        <dbReference type="ARBA" id="ARBA00023125"/>
    </source>
</evidence>
<sequence>MIDIDKIHKVLANPVRRDILRWLKDPAVNFPDSRFPHAEGVPIGAIHARINLAQSTVSAHLATLMRAGLLRMHRVGQWVFVSRNEQTIGLFIAALTEDMTQEDLAAAR</sequence>
<reference evidence="5 6" key="1">
    <citation type="submission" date="2020-04" db="EMBL/GenBank/DDBJ databases">
        <authorList>
            <person name="De Canck E."/>
        </authorList>
    </citation>
    <scope>NUCLEOTIDE SEQUENCE [LARGE SCALE GENOMIC DNA]</scope>
    <source>
        <strain evidence="5 6">LMG 29542</strain>
    </source>
</reference>
<dbReference type="AlphaFoldDB" id="A0A6J5D9Y1"/>
<dbReference type="SUPFAM" id="SSF46785">
    <property type="entry name" value="Winged helix' DNA-binding domain"/>
    <property type="match status" value="1"/>
</dbReference>
<evidence type="ECO:0000256" key="1">
    <source>
        <dbReference type="ARBA" id="ARBA00023015"/>
    </source>
</evidence>
<dbReference type="PROSITE" id="PS50987">
    <property type="entry name" value="HTH_ARSR_2"/>
    <property type="match status" value="1"/>
</dbReference>
<dbReference type="Pfam" id="PF12840">
    <property type="entry name" value="HTH_20"/>
    <property type="match status" value="1"/>
</dbReference>
<dbReference type="SMART" id="SM00418">
    <property type="entry name" value="HTH_ARSR"/>
    <property type="match status" value="1"/>
</dbReference>
<dbReference type="InterPro" id="IPR051081">
    <property type="entry name" value="HTH_MetalResp_TranReg"/>
</dbReference>
<dbReference type="PANTHER" id="PTHR33154:SF33">
    <property type="entry name" value="TRANSCRIPTIONAL REPRESSOR SDPR"/>
    <property type="match status" value="1"/>
</dbReference>
<dbReference type="PANTHER" id="PTHR33154">
    <property type="entry name" value="TRANSCRIPTIONAL REGULATOR, ARSR FAMILY"/>
    <property type="match status" value="1"/>
</dbReference>
<evidence type="ECO:0000313" key="5">
    <source>
        <dbReference type="EMBL" id="CAB3749765.1"/>
    </source>
</evidence>
<keyword evidence="6" id="KW-1185">Reference proteome</keyword>
<proteinExistence type="predicted"/>
<accession>A0A6J5D9Y1</accession>
<dbReference type="EMBL" id="CADIKH010000004">
    <property type="protein sequence ID" value="CAB3749765.1"/>
    <property type="molecule type" value="Genomic_DNA"/>
</dbReference>
<gene>
    <name evidence="5" type="ORF">LMG29542_01098</name>
</gene>
<dbReference type="GO" id="GO:0003700">
    <property type="term" value="F:DNA-binding transcription factor activity"/>
    <property type="evidence" value="ECO:0007669"/>
    <property type="project" value="InterPro"/>
</dbReference>
<dbReference type="Gene3D" id="1.10.10.10">
    <property type="entry name" value="Winged helix-like DNA-binding domain superfamily/Winged helix DNA-binding domain"/>
    <property type="match status" value="1"/>
</dbReference>
<dbReference type="InterPro" id="IPR036388">
    <property type="entry name" value="WH-like_DNA-bd_sf"/>
</dbReference>
<protein>
    <recommendedName>
        <fullName evidence="4">HTH arsR-type domain-containing protein</fullName>
    </recommendedName>
</protein>
<evidence type="ECO:0000313" key="6">
    <source>
        <dbReference type="Proteomes" id="UP000494363"/>
    </source>
</evidence>